<evidence type="ECO:0000256" key="5">
    <source>
        <dbReference type="ARBA" id="ARBA00023136"/>
    </source>
</evidence>
<dbReference type="EMBL" id="BJLF01000002">
    <property type="protein sequence ID" value="GEA49809.1"/>
    <property type="molecule type" value="Genomic_DNA"/>
</dbReference>
<comment type="subcellular location">
    <subcellularLocation>
        <location evidence="1">Membrane</location>
        <topology evidence="1">Multi-pass membrane protein</topology>
    </subcellularLocation>
</comment>
<feature type="transmembrane region" description="Helical" evidence="6">
    <location>
        <begin position="35"/>
        <end position="56"/>
    </location>
</feature>
<evidence type="ECO:0000256" key="3">
    <source>
        <dbReference type="ARBA" id="ARBA00022692"/>
    </source>
</evidence>
<dbReference type="PANTHER" id="PTHR31632">
    <property type="entry name" value="IRON TRANSPORTER FTH1"/>
    <property type="match status" value="1"/>
</dbReference>
<name>A0A4Y3HRP6_9VIBR</name>
<evidence type="ECO:0000256" key="1">
    <source>
        <dbReference type="ARBA" id="ARBA00004141"/>
    </source>
</evidence>
<comment type="caution">
    <text evidence="7">The sequence shown here is derived from an EMBL/GenBank/DDBJ whole genome shotgun (WGS) entry which is preliminary data.</text>
</comment>
<comment type="similarity">
    <text evidence="2">Belongs to the oxidase-dependent Fe transporter (OFeT) (TC 9.A.10.1) family.</text>
</comment>
<dbReference type="GO" id="GO:0033573">
    <property type="term" value="C:high-affinity iron permease complex"/>
    <property type="evidence" value="ECO:0007669"/>
    <property type="project" value="InterPro"/>
</dbReference>
<proteinExistence type="inferred from homology"/>
<keyword evidence="5 6" id="KW-0472">Membrane</keyword>
<dbReference type="Pfam" id="PF03239">
    <property type="entry name" value="FTR1"/>
    <property type="match status" value="1"/>
</dbReference>
<accession>A0A4Y3HRP6</accession>
<dbReference type="OrthoDB" id="5294331at2"/>
<dbReference type="InterPro" id="IPR004923">
    <property type="entry name" value="FTR1/Fip1/EfeU"/>
</dbReference>
<dbReference type="RefSeq" id="WP_141344149.1">
    <property type="nucleotide sequence ID" value="NZ_BJLF01000002.1"/>
</dbReference>
<evidence type="ECO:0000256" key="4">
    <source>
        <dbReference type="ARBA" id="ARBA00022989"/>
    </source>
</evidence>
<dbReference type="Proteomes" id="UP000318717">
    <property type="component" value="Unassembled WGS sequence"/>
</dbReference>
<keyword evidence="3 6" id="KW-0812">Transmembrane</keyword>
<feature type="transmembrane region" description="Helical" evidence="6">
    <location>
        <begin position="242"/>
        <end position="259"/>
    </location>
</feature>
<evidence type="ECO:0000313" key="8">
    <source>
        <dbReference type="Proteomes" id="UP000318717"/>
    </source>
</evidence>
<feature type="transmembrane region" description="Helical" evidence="6">
    <location>
        <begin position="153"/>
        <end position="170"/>
    </location>
</feature>
<sequence>MFASMAIVSREGFEMVLIITLLLAATNQIKGASKWILLGSIGGVCFSVLLASVALFNPFIASLLKAKLTGAIILILACLLIAWTVIWMKSEGKKIGQRISNIDVSDATSPLFSLSLVAFLTVVREGSEVVLFLLGLVSQSSVSVHSIVLGSAFGALEAIVIGVLMYFGLIQVNIGKVFDVFAVIMTFLSAGMAANAVSKLSSIGLVPSLIPQVWNTTPYFDHHSNWLALVMHVVFGYTEKPSLMQLIVYTSTLVIIFSLSKKVNSQLQMTTQSS</sequence>
<gene>
    <name evidence="7" type="ORF">VIN01S_06130</name>
</gene>
<evidence type="ECO:0000313" key="7">
    <source>
        <dbReference type="EMBL" id="GEA49809.1"/>
    </source>
</evidence>
<keyword evidence="8" id="KW-1185">Reference proteome</keyword>
<reference evidence="7 8" key="1">
    <citation type="submission" date="2019-06" db="EMBL/GenBank/DDBJ databases">
        <title>Whole genome shotgun sequence of Vibrio inusitatus NBRC 102082.</title>
        <authorList>
            <person name="Hosoyama A."/>
            <person name="Uohara A."/>
            <person name="Ohji S."/>
            <person name="Ichikawa N."/>
        </authorList>
    </citation>
    <scope>NUCLEOTIDE SEQUENCE [LARGE SCALE GENOMIC DNA]</scope>
    <source>
        <strain evidence="7 8">NBRC 102082</strain>
    </source>
</reference>
<protein>
    <submittedName>
        <fullName evidence="7">Iron permease</fullName>
    </submittedName>
</protein>
<feature type="transmembrane region" description="Helical" evidence="6">
    <location>
        <begin position="68"/>
        <end position="87"/>
    </location>
</feature>
<dbReference type="PANTHER" id="PTHR31632:SF2">
    <property type="entry name" value="PLASMA MEMBRANE IRON PERMEASE"/>
    <property type="match status" value="1"/>
</dbReference>
<feature type="transmembrane region" description="Helical" evidence="6">
    <location>
        <begin position="177"/>
        <end position="197"/>
    </location>
</feature>
<dbReference type="AlphaFoldDB" id="A0A4Y3HRP6"/>
<evidence type="ECO:0000256" key="6">
    <source>
        <dbReference type="SAM" id="Phobius"/>
    </source>
</evidence>
<dbReference type="GO" id="GO:0015093">
    <property type="term" value="F:ferrous iron transmembrane transporter activity"/>
    <property type="evidence" value="ECO:0007669"/>
    <property type="project" value="TreeGrafter"/>
</dbReference>
<feature type="transmembrane region" description="Helical" evidence="6">
    <location>
        <begin position="107"/>
        <end position="123"/>
    </location>
</feature>
<keyword evidence="4 6" id="KW-1133">Transmembrane helix</keyword>
<organism evidence="7 8">
    <name type="scientific">Vibrio inusitatus NBRC 102082</name>
    <dbReference type="NCBI Taxonomy" id="1219070"/>
    <lineage>
        <taxon>Bacteria</taxon>
        <taxon>Pseudomonadati</taxon>
        <taxon>Pseudomonadota</taxon>
        <taxon>Gammaproteobacteria</taxon>
        <taxon>Vibrionales</taxon>
        <taxon>Vibrionaceae</taxon>
        <taxon>Vibrio</taxon>
    </lineage>
</organism>
<evidence type="ECO:0000256" key="2">
    <source>
        <dbReference type="ARBA" id="ARBA00008333"/>
    </source>
</evidence>